<dbReference type="PANTHER" id="PTHR24264:SF15">
    <property type="entry name" value="RIKEN CDNA 2210010C04 GENE"/>
    <property type="match status" value="1"/>
</dbReference>
<dbReference type="InterPro" id="IPR001254">
    <property type="entry name" value="Trypsin_dom"/>
</dbReference>
<keyword evidence="2" id="KW-0964">Secreted</keyword>
<dbReference type="Pfam" id="PF00089">
    <property type="entry name" value="Trypsin"/>
    <property type="match status" value="1"/>
</dbReference>
<organism evidence="9 10">
    <name type="scientific">Iphiclides podalirius</name>
    <name type="common">scarce swallowtail</name>
    <dbReference type="NCBI Taxonomy" id="110791"/>
    <lineage>
        <taxon>Eukaryota</taxon>
        <taxon>Metazoa</taxon>
        <taxon>Ecdysozoa</taxon>
        <taxon>Arthropoda</taxon>
        <taxon>Hexapoda</taxon>
        <taxon>Insecta</taxon>
        <taxon>Pterygota</taxon>
        <taxon>Neoptera</taxon>
        <taxon>Endopterygota</taxon>
        <taxon>Lepidoptera</taxon>
        <taxon>Glossata</taxon>
        <taxon>Ditrysia</taxon>
        <taxon>Papilionoidea</taxon>
        <taxon>Papilionidae</taxon>
        <taxon>Papilioninae</taxon>
        <taxon>Iphiclides</taxon>
    </lineage>
</organism>
<dbReference type="PROSITE" id="PS00135">
    <property type="entry name" value="TRYPSIN_SER"/>
    <property type="match status" value="1"/>
</dbReference>
<feature type="domain" description="Peptidase S1" evidence="8">
    <location>
        <begin position="91"/>
        <end position="246"/>
    </location>
</feature>
<evidence type="ECO:0000256" key="4">
    <source>
        <dbReference type="ARBA" id="ARBA00022801"/>
    </source>
</evidence>
<accession>A0ABN8IPS2</accession>
<dbReference type="EMBL" id="OW152841">
    <property type="protein sequence ID" value="CAH2062119.1"/>
    <property type="molecule type" value="Genomic_DNA"/>
</dbReference>
<dbReference type="Proteomes" id="UP000837857">
    <property type="component" value="Chromosome 29"/>
</dbReference>
<protein>
    <recommendedName>
        <fullName evidence="8">Peptidase S1 domain-containing protein</fullName>
    </recommendedName>
</protein>
<keyword evidence="5" id="KW-0720">Serine protease</keyword>
<evidence type="ECO:0000256" key="6">
    <source>
        <dbReference type="ARBA" id="ARBA00023157"/>
    </source>
</evidence>
<sequence>MTDSSSQVLGRPGEDGAAEPQPSAQTTPAIHSRYPTYDALVYDAGAPTPHMFPQETTATTTLEHGKPSIPAVSGPPLSPCRAMILTKTINAKPSYACLRSIVLDEFTVPACLHDGHHLNDSTAMVTGWGTTVFRTDKVSDVLQKVTLQKFTDEQCALSYAPNSPGMRHMKKGLNSTTQMCYGDWHVAKDSCNGDSGGPVQVKHPHVYCMYSVLGITSWGKQCGQPGEPAIYTRLVPYVPWIESIVWP</sequence>
<evidence type="ECO:0000256" key="7">
    <source>
        <dbReference type="SAM" id="MobiDB-lite"/>
    </source>
</evidence>
<evidence type="ECO:0000313" key="10">
    <source>
        <dbReference type="Proteomes" id="UP000837857"/>
    </source>
</evidence>
<feature type="region of interest" description="Disordered" evidence="7">
    <location>
        <begin position="1"/>
        <end position="30"/>
    </location>
</feature>
<dbReference type="SUPFAM" id="SSF50494">
    <property type="entry name" value="Trypsin-like serine proteases"/>
    <property type="match status" value="1"/>
</dbReference>
<keyword evidence="10" id="KW-1185">Reference proteome</keyword>
<evidence type="ECO:0000313" key="9">
    <source>
        <dbReference type="EMBL" id="CAH2062119.1"/>
    </source>
</evidence>
<evidence type="ECO:0000256" key="1">
    <source>
        <dbReference type="ARBA" id="ARBA00004613"/>
    </source>
</evidence>
<reference evidence="9" key="1">
    <citation type="submission" date="2022-03" db="EMBL/GenBank/DDBJ databases">
        <authorList>
            <person name="Martin H S."/>
        </authorList>
    </citation>
    <scope>NUCLEOTIDE SEQUENCE</scope>
</reference>
<evidence type="ECO:0000256" key="3">
    <source>
        <dbReference type="ARBA" id="ARBA00022670"/>
    </source>
</evidence>
<dbReference type="InterPro" id="IPR043504">
    <property type="entry name" value="Peptidase_S1_PA_chymotrypsin"/>
</dbReference>
<dbReference type="InterPro" id="IPR033116">
    <property type="entry name" value="TRYPSIN_SER"/>
</dbReference>
<evidence type="ECO:0000256" key="5">
    <source>
        <dbReference type="ARBA" id="ARBA00022825"/>
    </source>
</evidence>
<feature type="non-terminal residue" evidence="9">
    <location>
        <position position="1"/>
    </location>
</feature>
<name>A0ABN8IPS2_9NEOP</name>
<gene>
    <name evidence="9" type="ORF">IPOD504_LOCUS11695</name>
</gene>
<keyword evidence="3" id="KW-0645">Protease</keyword>
<keyword evidence="4" id="KW-0378">Hydrolase</keyword>
<keyword evidence="6" id="KW-1015">Disulfide bond</keyword>
<comment type="subcellular location">
    <subcellularLocation>
        <location evidence="1">Secreted</location>
    </subcellularLocation>
</comment>
<dbReference type="PROSITE" id="PS50240">
    <property type="entry name" value="TRYPSIN_DOM"/>
    <property type="match status" value="1"/>
</dbReference>
<evidence type="ECO:0000256" key="2">
    <source>
        <dbReference type="ARBA" id="ARBA00022525"/>
    </source>
</evidence>
<dbReference type="InterPro" id="IPR050127">
    <property type="entry name" value="Serine_Proteases_S1"/>
</dbReference>
<dbReference type="SMART" id="SM00020">
    <property type="entry name" value="Tryp_SPc"/>
    <property type="match status" value="1"/>
</dbReference>
<proteinExistence type="predicted"/>
<dbReference type="Gene3D" id="2.40.10.10">
    <property type="entry name" value="Trypsin-like serine proteases"/>
    <property type="match status" value="1"/>
</dbReference>
<dbReference type="InterPro" id="IPR009003">
    <property type="entry name" value="Peptidase_S1_PA"/>
</dbReference>
<evidence type="ECO:0000259" key="8">
    <source>
        <dbReference type="PROSITE" id="PS50240"/>
    </source>
</evidence>
<dbReference type="PANTHER" id="PTHR24264">
    <property type="entry name" value="TRYPSIN-RELATED"/>
    <property type="match status" value="1"/>
</dbReference>